<dbReference type="InterPro" id="IPR036079">
    <property type="entry name" value="ATPase_csu/dsu_sf"/>
</dbReference>
<dbReference type="Gene3D" id="1.20.1690.10">
    <property type="entry name" value="V-type ATP synthase subunit C domain"/>
    <property type="match status" value="2"/>
</dbReference>
<gene>
    <name evidence="4" type="ORF">HMJ28_07165</name>
</gene>
<organism evidence="4 5">
    <name type="scientific">Clostridium cochlearium</name>
    <dbReference type="NCBI Taxonomy" id="1494"/>
    <lineage>
        <taxon>Bacteria</taxon>
        <taxon>Bacillati</taxon>
        <taxon>Bacillota</taxon>
        <taxon>Clostridia</taxon>
        <taxon>Eubacteriales</taxon>
        <taxon>Clostridiaceae</taxon>
        <taxon>Clostridium</taxon>
    </lineage>
</organism>
<comment type="caution">
    <text evidence="4">The sequence shown here is derived from an EMBL/GenBank/DDBJ whole genome shotgun (WGS) entry which is preliminary data.</text>
</comment>
<keyword evidence="2" id="KW-0813">Transport</keyword>
<dbReference type="InterPro" id="IPR050873">
    <property type="entry name" value="V-ATPase_V0D/AC39_subunit"/>
</dbReference>
<dbReference type="Proteomes" id="UP000528432">
    <property type="component" value="Unassembled WGS sequence"/>
</dbReference>
<evidence type="ECO:0000313" key="5">
    <source>
        <dbReference type="Proteomes" id="UP000528432"/>
    </source>
</evidence>
<dbReference type="EMBL" id="JABFIF010000012">
    <property type="protein sequence ID" value="NOH16163.1"/>
    <property type="molecule type" value="Genomic_DNA"/>
</dbReference>
<dbReference type="SUPFAM" id="SSF103486">
    <property type="entry name" value="V-type ATP synthase subunit C"/>
    <property type="match status" value="1"/>
</dbReference>
<evidence type="ECO:0000313" key="4">
    <source>
        <dbReference type="EMBL" id="NOH16163.1"/>
    </source>
</evidence>
<dbReference type="Gene3D" id="1.10.132.50">
    <property type="entry name" value="ATP synthase (C/AC39) subunit, domain 3"/>
    <property type="match status" value="1"/>
</dbReference>
<dbReference type="PANTHER" id="PTHR38682">
    <property type="entry name" value="V-TYPE ATP SYNTHASE SUBUNIT C"/>
    <property type="match status" value="1"/>
</dbReference>
<dbReference type="InterPro" id="IPR002843">
    <property type="entry name" value="ATPase_V0-cplx_csu/dsu"/>
</dbReference>
<evidence type="ECO:0000256" key="1">
    <source>
        <dbReference type="ARBA" id="ARBA00006709"/>
    </source>
</evidence>
<dbReference type="RefSeq" id="WP_171303426.1">
    <property type="nucleotide sequence ID" value="NZ_JABFIF010000012.1"/>
</dbReference>
<dbReference type="GO" id="GO:0046961">
    <property type="term" value="F:proton-transporting ATPase activity, rotational mechanism"/>
    <property type="evidence" value="ECO:0007669"/>
    <property type="project" value="InterPro"/>
</dbReference>
<sequence>MGNITRYAAINSKVKAMQKKLLTIEQYKKIMQCENYKEALSLISNETYYGEILKKYNLREIHRGQLEYILMKEYILNFEKIICFFYGEYKSFFKAMFMKFQLQDLRLILRDKYTGRQNNYLNLLITYDSSLNDLNFEKIISTNNINEAINALDGSNYYKYLKGISSHIEEETLFRIEVTLDFMYYSYLQKSISKLNKEDKDIMNEIVGIYIDLFNVYFIYRAKKYYDLTSEEMLNYAIPDGFKIKIDKLKKLCYSKDKNEFQEILLTTKYGKFIKYYERDDYLMERDILMYISKIHLKNKKEHENNISTVVAYLELALIEIKNIISLIEIKRYGINNEDLYKYISLTID</sequence>
<proteinExistence type="inferred from homology"/>
<reference evidence="4 5" key="1">
    <citation type="submission" date="2020-05" db="EMBL/GenBank/DDBJ databases">
        <title>Draft genome sequence of Clostridium cochlearium strain AGROS13 isolated from a sheep dairy farm in New Zealand.</title>
        <authorList>
            <person name="Gupta T.B."/>
            <person name="Jauregui R."/>
            <person name="Risson A.N."/>
            <person name="Brightwell G."/>
            <person name="Maclean P."/>
        </authorList>
    </citation>
    <scope>NUCLEOTIDE SEQUENCE [LARGE SCALE GENOMIC DNA]</scope>
    <source>
        <strain evidence="4 5">AGROS13</strain>
    </source>
</reference>
<name>A0A7Y3XYC1_CLOCO</name>
<dbReference type="InterPro" id="IPR035067">
    <property type="entry name" value="V-type_ATPase_csu/dsu"/>
</dbReference>
<comment type="similarity">
    <text evidence="1">Belongs to the V-ATPase V0D/AC39 subunit family.</text>
</comment>
<dbReference type="PANTHER" id="PTHR38682:SF1">
    <property type="entry name" value="V-TYPE ATP SYNTHASE SUBUNIT C"/>
    <property type="match status" value="1"/>
</dbReference>
<evidence type="ECO:0000256" key="2">
    <source>
        <dbReference type="ARBA" id="ARBA00022448"/>
    </source>
</evidence>
<keyword evidence="3" id="KW-0406">Ion transport</keyword>
<accession>A0A7Y3XYC1</accession>
<evidence type="ECO:0000256" key="3">
    <source>
        <dbReference type="ARBA" id="ARBA00023065"/>
    </source>
</evidence>
<dbReference type="Pfam" id="PF01992">
    <property type="entry name" value="vATP-synt_AC39"/>
    <property type="match status" value="1"/>
</dbReference>
<protein>
    <submittedName>
        <fullName evidence="4">V-type ATPase subunit</fullName>
    </submittedName>
</protein>
<dbReference type="AlphaFoldDB" id="A0A7Y3XYC1"/>
<dbReference type="InterPro" id="IPR044911">
    <property type="entry name" value="V-type_ATPase_csu/dsu_dom_3"/>
</dbReference>